<evidence type="ECO:0000313" key="2">
    <source>
        <dbReference type="EMBL" id="MBX73875.1"/>
    </source>
</evidence>
<reference evidence="2" key="1">
    <citation type="submission" date="2018-02" db="EMBL/GenBank/DDBJ databases">
        <title>Rhizophora mucronata_Transcriptome.</title>
        <authorList>
            <person name="Meera S.P."/>
            <person name="Sreeshan A."/>
            <person name="Augustine A."/>
        </authorList>
    </citation>
    <scope>NUCLEOTIDE SEQUENCE</scope>
    <source>
        <tissue evidence="2">Leaf</tissue>
    </source>
</reference>
<dbReference type="EMBL" id="GGEC01093391">
    <property type="protein sequence ID" value="MBX73875.1"/>
    <property type="molecule type" value="Transcribed_RNA"/>
</dbReference>
<keyword evidence="1" id="KW-0812">Transmembrane</keyword>
<organism evidence="2">
    <name type="scientific">Rhizophora mucronata</name>
    <name type="common">Asiatic mangrove</name>
    <dbReference type="NCBI Taxonomy" id="61149"/>
    <lineage>
        <taxon>Eukaryota</taxon>
        <taxon>Viridiplantae</taxon>
        <taxon>Streptophyta</taxon>
        <taxon>Embryophyta</taxon>
        <taxon>Tracheophyta</taxon>
        <taxon>Spermatophyta</taxon>
        <taxon>Magnoliopsida</taxon>
        <taxon>eudicotyledons</taxon>
        <taxon>Gunneridae</taxon>
        <taxon>Pentapetalae</taxon>
        <taxon>rosids</taxon>
        <taxon>fabids</taxon>
        <taxon>Malpighiales</taxon>
        <taxon>Rhizophoraceae</taxon>
        <taxon>Rhizophora</taxon>
    </lineage>
</organism>
<evidence type="ECO:0000256" key="1">
    <source>
        <dbReference type="SAM" id="Phobius"/>
    </source>
</evidence>
<feature type="transmembrane region" description="Helical" evidence="1">
    <location>
        <begin position="27"/>
        <end position="47"/>
    </location>
</feature>
<sequence length="48" mass="5744">MFSVSFLSVFMIGRKLGFLCKCDVFLLWWISSHPWFNVFGYSFLLFLL</sequence>
<protein>
    <submittedName>
        <fullName evidence="2">Uncharacterized protein</fullName>
    </submittedName>
</protein>
<keyword evidence="1" id="KW-1133">Transmembrane helix</keyword>
<keyword evidence="1" id="KW-0472">Membrane</keyword>
<accession>A0A2P2R3T6</accession>
<name>A0A2P2R3T6_RHIMU</name>
<dbReference type="AlphaFoldDB" id="A0A2P2R3T6"/>
<proteinExistence type="predicted"/>